<sequence>MVHNKIDKLILPIGIFLCGTVLVTSLFDRALMPRHIVWCVMTIILVYCSKEIRIGFIHWFLLSFLALSLLSGIGAINKAEWLYSVLRIVLMITYISIVKIDKKMIAKTMIALGGVFVICFWYDYYLQGNFEACRGLMRQRNAWAHAQFFVIPFCYYAVINKFWKKPAIVILIMMVVQVFLLKSRSAILAIVLSSFILAMYSKERWLIVTVI</sequence>
<keyword evidence="1" id="KW-0812">Transmembrane</keyword>
<gene>
    <name evidence="2" type="ORF">LCGC14_2619060</name>
</gene>
<evidence type="ECO:0000313" key="2">
    <source>
        <dbReference type="EMBL" id="KKL04140.1"/>
    </source>
</evidence>
<name>A0A0F9A3U4_9ZZZZ</name>
<reference evidence="2" key="1">
    <citation type="journal article" date="2015" name="Nature">
        <title>Complex archaea that bridge the gap between prokaryotes and eukaryotes.</title>
        <authorList>
            <person name="Spang A."/>
            <person name="Saw J.H."/>
            <person name="Jorgensen S.L."/>
            <person name="Zaremba-Niedzwiedzka K."/>
            <person name="Martijn J."/>
            <person name="Lind A.E."/>
            <person name="van Eijk R."/>
            <person name="Schleper C."/>
            <person name="Guy L."/>
            <person name="Ettema T.J."/>
        </authorList>
    </citation>
    <scope>NUCLEOTIDE SEQUENCE</scope>
</reference>
<feature type="transmembrane region" description="Helical" evidence="1">
    <location>
        <begin position="9"/>
        <end position="27"/>
    </location>
</feature>
<keyword evidence="1" id="KW-1133">Transmembrane helix</keyword>
<feature type="transmembrane region" description="Helical" evidence="1">
    <location>
        <begin position="33"/>
        <end position="49"/>
    </location>
</feature>
<feature type="transmembrane region" description="Helical" evidence="1">
    <location>
        <begin position="142"/>
        <end position="159"/>
    </location>
</feature>
<feature type="transmembrane region" description="Helical" evidence="1">
    <location>
        <begin position="81"/>
        <end position="97"/>
    </location>
</feature>
<feature type="non-terminal residue" evidence="2">
    <location>
        <position position="211"/>
    </location>
</feature>
<accession>A0A0F9A3U4</accession>
<protein>
    <submittedName>
        <fullName evidence="2">Uncharacterized protein</fullName>
    </submittedName>
</protein>
<evidence type="ECO:0000256" key="1">
    <source>
        <dbReference type="SAM" id="Phobius"/>
    </source>
</evidence>
<organism evidence="2">
    <name type="scientific">marine sediment metagenome</name>
    <dbReference type="NCBI Taxonomy" id="412755"/>
    <lineage>
        <taxon>unclassified sequences</taxon>
        <taxon>metagenomes</taxon>
        <taxon>ecological metagenomes</taxon>
    </lineage>
</organism>
<comment type="caution">
    <text evidence="2">The sequence shown here is derived from an EMBL/GenBank/DDBJ whole genome shotgun (WGS) entry which is preliminary data.</text>
</comment>
<keyword evidence="1" id="KW-0472">Membrane</keyword>
<proteinExistence type="predicted"/>
<feature type="transmembrane region" description="Helical" evidence="1">
    <location>
        <begin position="56"/>
        <end position="75"/>
    </location>
</feature>
<dbReference type="AlphaFoldDB" id="A0A0F9A3U4"/>
<feature type="transmembrane region" description="Helical" evidence="1">
    <location>
        <begin position="171"/>
        <end position="200"/>
    </location>
</feature>
<dbReference type="EMBL" id="LAZR01044648">
    <property type="protein sequence ID" value="KKL04140.1"/>
    <property type="molecule type" value="Genomic_DNA"/>
</dbReference>
<feature type="transmembrane region" description="Helical" evidence="1">
    <location>
        <begin position="104"/>
        <end position="122"/>
    </location>
</feature>